<dbReference type="PANTHER" id="PTHR42711:SF5">
    <property type="entry name" value="ABC TRANSPORTER ATP-BINDING PROTEIN NATA"/>
    <property type="match status" value="1"/>
</dbReference>
<dbReference type="InterPro" id="IPR027417">
    <property type="entry name" value="P-loop_NTPase"/>
</dbReference>
<comment type="similarity">
    <text evidence="1">Belongs to the ABC transporter superfamily.</text>
</comment>
<accession>A0A2G8TIJ1</accession>
<dbReference type="GO" id="GO:0005524">
    <property type="term" value="F:ATP binding"/>
    <property type="evidence" value="ECO:0007669"/>
    <property type="project" value="UniProtKB-KW"/>
</dbReference>
<evidence type="ECO:0000313" key="8">
    <source>
        <dbReference type="EMBL" id="PIL45448.1"/>
    </source>
</evidence>
<keyword evidence="9" id="KW-1185">Reference proteome</keyword>
<evidence type="ECO:0000256" key="5">
    <source>
        <dbReference type="ARBA" id="ARBA00022741"/>
    </source>
</evidence>
<keyword evidence="2" id="KW-0813">Transport</keyword>
<dbReference type="SMART" id="SM00382">
    <property type="entry name" value="AAA"/>
    <property type="match status" value="1"/>
</dbReference>
<dbReference type="PANTHER" id="PTHR42711">
    <property type="entry name" value="ABC TRANSPORTER ATP-BINDING PROTEIN"/>
    <property type="match status" value="1"/>
</dbReference>
<organism evidence="8 9">
    <name type="scientific">Massilia eurypsychrophila</name>
    <dbReference type="NCBI Taxonomy" id="1485217"/>
    <lineage>
        <taxon>Bacteria</taxon>
        <taxon>Pseudomonadati</taxon>
        <taxon>Pseudomonadota</taxon>
        <taxon>Betaproteobacteria</taxon>
        <taxon>Burkholderiales</taxon>
        <taxon>Oxalobacteraceae</taxon>
        <taxon>Telluria group</taxon>
        <taxon>Massilia</taxon>
    </lineage>
</organism>
<dbReference type="OrthoDB" id="9804819at2"/>
<keyword evidence="4" id="KW-0472">Membrane</keyword>
<dbReference type="InterPro" id="IPR003439">
    <property type="entry name" value="ABC_transporter-like_ATP-bd"/>
</dbReference>
<dbReference type="InterPro" id="IPR050763">
    <property type="entry name" value="ABC_transporter_ATP-binding"/>
</dbReference>
<keyword evidence="5" id="KW-0547">Nucleotide-binding</keyword>
<gene>
    <name evidence="8" type="ORF">CR105_09805</name>
</gene>
<evidence type="ECO:0000256" key="6">
    <source>
        <dbReference type="ARBA" id="ARBA00022840"/>
    </source>
</evidence>
<evidence type="ECO:0000256" key="4">
    <source>
        <dbReference type="ARBA" id="ARBA00022475"/>
    </source>
</evidence>
<proteinExistence type="inferred from homology"/>
<evidence type="ECO:0000256" key="2">
    <source>
        <dbReference type="ARBA" id="ARBA00022448"/>
    </source>
</evidence>
<evidence type="ECO:0000256" key="3">
    <source>
        <dbReference type="ARBA" id="ARBA00022458"/>
    </source>
</evidence>
<dbReference type="Pfam" id="PF00005">
    <property type="entry name" value="ABC_tran"/>
    <property type="match status" value="1"/>
</dbReference>
<evidence type="ECO:0000313" key="9">
    <source>
        <dbReference type="Proteomes" id="UP000230390"/>
    </source>
</evidence>
<feature type="domain" description="ABC transporter" evidence="7">
    <location>
        <begin position="2"/>
        <end position="232"/>
    </location>
</feature>
<reference evidence="8 9" key="1">
    <citation type="submission" date="2017-10" db="EMBL/GenBank/DDBJ databases">
        <title>Massilia psychrophilum sp. nov., a novel purple-pigmented bacterium isolated from Tianshan glacier, Xinjiang Municipality, China.</title>
        <authorList>
            <person name="Wang H."/>
        </authorList>
    </citation>
    <scope>NUCLEOTIDE SEQUENCE [LARGE SCALE GENOMIC DNA]</scope>
    <source>
        <strain evidence="8 9">JCM 30074</strain>
    </source>
</reference>
<dbReference type="RefSeq" id="WP_099788242.1">
    <property type="nucleotide sequence ID" value="NZ_JBHLYV010000031.1"/>
</dbReference>
<name>A0A2G8TIJ1_9BURK</name>
<dbReference type="SUPFAM" id="SSF52540">
    <property type="entry name" value="P-loop containing nucleoside triphosphate hydrolases"/>
    <property type="match status" value="1"/>
</dbReference>
<sequence>MIETQDVRKQFGAVQALGGVSFKAQDGQITALLGPNGAGKTTLLRLLVGLLKRDHGSISIDGVDPEKDPMAVRRNIGFLTDQFGLYDRLSTREYLVYFGELNGMAGPSLQQRIDEVSNLLGMNDILERRAKGFSQGQRIKVALARTLLHRPRHLLLDEPSRGLDVMSTRALRAALTELRRDGCCVIMATHVMQEVTHLCDDVIVIAKGHTVAQGSPQQLCERTGIASLEDAFVSLVGTEEGIVA</sequence>
<evidence type="ECO:0000256" key="1">
    <source>
        <dbReference type="ARBA" id="ARBA00005417"/>
    </source>
</evidence>
<keyword evidence="6" id="KW-0067">ATP-binding</keyword>
<evidence type="ECO:0000259" key="7">
    <source>
        <dbReference type="PROSITE" id="PS50893"/>
    </source>
</evidence>
<keyword evidence="4" id="KW-1003">Cell membrane</keyword>
<dbReference type="Proteomes" id="UP000230390">
    <property type="component" value="Unassembled WGS sequence"/>
</dbReference>
<protein>
    <submittedName>
        <fullName evidence="8">ABC transporter</fullName>
    </submittedName>
</protein>
<comment type="caution">
    <text evidence="8">The sequence shown here is derived from an EMBL/GenBank/DDBJ whole genome shotgun (WGS) entry which is preliminary data.</text>
</comment>
<dbReference type="GO" id="GO:0016887">
    <property type="term" value="F:ATP hydrolysis activity"/>
    <property type="evidence" value="ECO:0007669"/>
    <property type="project" value="InterPro"/>
</dbReference>
<dbReference type="InterPro" id="IPR003593">
    <property type="entry name" value="AAA+_ATPase"/>
</dbReference>
<dbReference type="PROSITE" id="PS50893">
    <property type="entry name" value="ABC_TRANSPORTER_2"/>
    <property type="match status" value="1"/>
</dbReference>
<keyword evidence="3" id="KW-0536">Nodulation</keyword>
<dbReference type="AlphaFoldDB" id="A0A2G8TIJ1"/>
<dbReference type="EMBL" id="PDOC01000004">
    <property type="protein sequence ID" value="PIL45448.1"/>
    <property type="molecule type" value="Genomic_DNA"/>
</dbReference>
<dbReference type="Gene3D" id="3.40.50.300">
    <property type="entry name" value="P-loop containing nucleotide triphosphate hydrolases"/>
    <property type="match status" value="1"/>
</dbReference>